<accession>A0A218UD54</accession>
<protein>
    <submittedName>
        <fullName evidence="1">Uncharacterized protein</fullName>
    </submittedName>
</protein>
<evidence type="ECO:0000313" key="2">
    <source>
        <dbReference type="Proteomes" id="UP000197619"/>
    </source>
</evidence>
<sequence length="68" mass="7659">MASKKNKEQKSMLCHSGGSRATLTLWPFTTPWNWSTCSSLAALSNLRASFCPWMRCLCLVSALDYRTL</sequence>
<gene>
    <name evidence="1" type="ORF">RLOC_00000390</name>
</gene>
<dbReference type="AlphaFoldDB" id="A0A218UD54"/>
<proteinExistence type="predicted"/>
<reference evidence="1 2" key="1">
    <citation type="submission" date="2017-05" db="EMBL/GenBank/DDBJ databases">
        <title>Genome of assembly of the Bengalese finch, Lonchura striata domestica.</title>
        <authorList>
            <person name="Colquitt B.M."/>
            <person name="Brainard M.S."/>
        </authorList>
    </citation>
    <scope>NUCLEOTIDE SEQUENCE [LARGE SCALE GENOMIC DNA]</scope>
    <source>
        <strain evidence="1">White83orange57</strain>
    </source>
</reference>
<dbReference type="EMBL" id="MUZQ01000416">
    <property type="protein sequence ID" value="OWK51639.1"/>
    <property type="molecule type" value="Genomic_DNA"/>
</dbReference>
<dbReference type="Proteomes" id="UP000197619">
    <property type="component" value="Unassembled WGS sequence"/>
</dbReference>
<name>A0A218UD54_9PASE</name>
<keyword evidence="2" id="KW-1185">Reference proteome</keyword>
<comment type="caution">
    <text evidence="1">The sequence shown here is derived from an EMBL/GenBank/DDBJ whole genome shotgun (WGS) entry which is preliminary data.</text>
</comment>
<organism evidence="1 2">
    <name type="scientific">Lonchura striata</name>
    <name type="common">white-rumped munia</name>
    <dbReference type="NCBI Taxonomy" id="40157"/>
    <lineage>
        <taxon>Eukaryota</taxon>
        <taxon>Metazoa</taxon>
        <taxon>Chordata</taxon>
        <taxon>Craniata</taxon>
        <taxon>Vertebrata</taxon>
        <taxon>Euteleostomi</taxon>
        <taxon>Archelosauria</taxon>
        <taxon>Archosauria</taxon>
        <taxon>Dinosauria</taxon>
        <taxon>Saurischia</taxon>
        <taxon>Theropoda</taxon>
        <taxon>Coelurosauria</taxon>
        <taxon>Aves</taxon>
        <taxon>Neognathae</taxon>
        <taxon>Neoaves</taxon>
        <taxon>Telluraves</taxon>
        <taxon>Australaves</taxon>
        <taxon>Passeriformes</taxon>
        <taxon>Passeroidea</taxon>
        <taxon>Estrildidae</taxon>
        <taxon>Estrildinae</taxon>
        <taxon>Lonchura</taxon>
    </lineage>
</organism>
<evidence type="ECO:0000313" key="1">
    <source>
        <dbReference type="EMBL" id="OWK51639.1"/>
    </source>
</evidence>